<dbReference type="InterPro" id="IPR011008">
    <property type="entry name" value="Dimeric_a/b-barrel"/>
</dbReference>
<dbReference type="SUPFAM" id="SSF54909">
    <property type="entry name" value="Dimeric alpha+beta barrel"/>
    <property type="match status" value="1"/>
</dbReference>
<comment type="subunit">
    <text evidence="1">Homodimer.</text>
</comment>
<reference evidence="3 4" key="1">
    <citation type="submission" date="2024-03" db="EMBL/GenBank/DDBJ databases">
        <title>The Acrasis kona genome and developmental transcriptomes reveal deep origins of eukaryotic multicellular pathways.</title>
        <authorList>
            <person name="Sheikh S."/>
            <person name="Fu C.-J."/>
            <person name="Brown M.W."/>
            <person name="Baldauf S.L."/>
        </authorList>
    </citation>
    <scope>NUCLEOTIDE SEQUENCE [LARGE SCALE GENOMIC DNA]</scope>
    <source>
        <strain evidence="3 4">ATCC MYA-3509</strain>
    </source>
</reference>
<name>A0AAW2Z9U3_9EUKA</name>
<dbReference type="InterPro" id="IPR013097">
    <property type="entry name" value="Dabb"/>
</dbReference>
<dbReference type="Proteomes" id="UP001431209">
    <property type="component" value="Unassembled WGS sequence"/>
</dbReference>
<sequence>MSRQVEHVVFFKFDENALDMEKVDEILSRARKEIDGLLELNFGQTFTTDRAQGYTHALRARFVNKEALEKYGPHPVHQEYVAYARPLAKAPLVCLDWEV</sequence>
<organism evidence="3 4">
    <name type="scientific">Acrasis kona</name>
    <dbReference type="NCBI Taxonomy" id="1008807"/>
    <lineage>
        <taxon>Eukaryota</taxon>
        <taxon>Discoba</taxon>
        <taxon>Heterolobosea</taxon>
        <taxon>Tetramitia</taxon>
        <taxon>Eutetramitia</taxon>
        <taxon>Acrasidae</taxon>
        <taxon>Acrasis</taxon>
    </lineage>
</organism>
<accession>A0AAW2Z9U3</accession>
<protein>
    <recommendedName>
        <fullName evidence="2">Stress-response A/B barrel domain-containing protein</fullName>
    </recommendedName>
</protein>
<dbReference type="EMBL" id="JAOPGA020001179">
    <property type="protein sequence ID" value="KAL0485881.1"/>
    <property type="molecule type" value="Genomic_DNA"/>
</dbReference>
<evidence type="ECO:0000313" key="4">
    <source>
        <dbReference type="Proteomes" id="UP001431209"/>
    </source>
</evidence>
<evidence type="ECO:0000256" key="1">
    <source>
        <dbReference type="ARBA" id="ARBA00011738"/>
    </source>
</evidence>
<comment type="caution">
    <text evidence="3">The sequence shown here is derived from an EMBL/GenBank/DDBJ whole genome shotgun (WGS) entry which is preliminary data.</text>
</comment>
<dbReference type="InterPro" id="IPR044662">
    <property type="entry name" value="HS1/DABB1-like"/>
</dbReference>
<feature type="domain" description="Stress-response A/B barrel" evidence="2">
    <location>
        <begin position="5"/>
        <end position="97"/>
    </location>
</feature>
<evidence type="ECO:0000313" key="3">
    <source>
        <dbReference type="EMBL" id="KAL0485881.1"/>
    </source>
</evidence>
<dbReference type="SMART" id="SM00886">
    <property type="entry name" value="Dabb"/>
    <property type="match status" value="1"/>
</dbReference>
<evidence type="ECO:0000259" key="2">
    <source>
        <dbReference type="PROSITE" id="PS51502"/>
    </source>
</evidence>
<dbReference type="PANTHER" id="PTHR33178:SF10">
    <property type="entry name" value="STRESS-RESPONSE A_B BARREL DOMAIN-CONTAINING PROTEIN"/>
    <property type="match status" value="1"/>
</dbReference>
<gene>
    <name evidence="3" type="ORF">AKO1_002154</name>
</gene>
<dbReference type="AlphaFoldDB" id="A0AAW2Z9U3"/>
<dbReference type="PROSITE" id="PS51502">
    <property type="entry name" value="S_R_A_B_BARREL"/>
    <property type="match status" value="1"/>
</dbReference>
<proteinExistence type="predicted"/>
<dbReference type="Pfam" id="PF07876">
    <property type="entry name" value="Dabb"/>
    <property type="match status" value="1"/>
</dbReference>
<dbReference type="PANTHER" id="PTHR33178">
    <property type="match status" value="1"/>
</dbReference>
<keyword evidence="4" id="KW-1185">Reference proteome</keyword>
<dbReference type="Gene3D" id="3.30.70.100">
    <property type="match status" value="1"/>
</dbReference>